<evidence type="ECO:0000256" key="2">
    <source>
        <dbReference type="ARBA" id="ARBA00022776"/>
    </source>
</evidence>
<comment type="similarity">
    <text evidence="1 4">Belongs to the endosulfine family.</text>
</comment>
<keyword evidence="2 4" id="KW-0498">Mitosis</keyword>
<dbReference type="RefSeq" id="XP_024942155.1">
    <property type="nucleotide sequence ID" value="XM_025086387.1"/>
</dbReference>
<evidence type="ECO:0000313" key="6">
    <source>
        <dbReference type="Proteomes" id="UP000694920"/>
    </source>
</evidence>
<gene>
    <name evidence="7" type="primary">LOC107269132</name>
</gene>
<dbReference type="InterPro" id="IPR006760">
    <property type="entry name" value="Endosulphine"/>
</dbReference>
<comment type="function">
    <text evidence="4">Protein phosphatase inhibitor that specifically inhibits protein phosphatase 2A (PP2A) during mitosis.</text>
</comment>
<dbReference type="GO" id="GO:0051301">
    <property type="term" value="P:cell division"/>
    <property type="evidence" value="ECO:0007669"/>
    <property type="project" value="UniProtKB-KW"/>
</dbReference>
<comment type="subcellular location">
    <subcellularLocation>
        <location evidence="4">Cytoplasm</location>
    </subcellularLocation>
</comment>
<evidence type="ECO:0000256" key="3">
    <source>
        <dbReference type="ARBA" id="ARBA00023272"/>
    </source>
</evidence>
<dbReference type="CTD" id="39554"/>
<feature type="region of interest" description="Disordered" evidence="5">
    <location>
        <begin position="192"/>
        <end position="237"/>
    </location>
</feature>
<evidence type="ECO:0000313" key="7">
    <source>
        <dbReference type="RefSeq" id="XP_024942155.1"/>
    </source>
</evidence>
<keyword evidence="4" id="KW-0132">Cell division</keyword>
<keyword evidence="6" id="KW-1185">Reference proteome</keyword>
<sequence length="237" mass="26383">MSLVAYDSSGDSSDDEHVQENQRVSENLAYSTKRALNLPSPKQEQVARKNDETSVPSAVNNLEKEGKLHFNTLPKPKTFVHETSFEIEDDYIPMKKEIELTCEKPIKKSRAPVKITVPSLSEFKDVDEETEKKQNTIKASELSSNDIEKLEEAKLKAKFPNAGGRPISGHSAFLQKRLAKGQKYFDSGDYQMAKQKSTAKPKPTGVLPTGDAIPTPETVPQRKTSIIQQKFNTSTSS</sequence>
<accession>A0AAJ7W2I3</accession>
<dbReference type="GO" id="GO:0005737">
    <property type="term" value="C:cytoplasm"/>
    <property type="evidence" value="ECO:0007669"/>
    <property type="project" value="UniProtKB-SubCell"/>
</dbReference>
<dbReference type="PANTHER" id="PTHR10358">
    <property type="entry name" value="ENDOSULFINE"/>
    <property type="match status" value="1"/>
</dbReference>
<evidence type="ECO:0000256" key="4">
    <source>
        <dbReference type="RuleBase" id="RU363120"/>
    </source>
</evidence>
<feature type="region of interest" description="Disordered" evidence="5">
    <location>
        <begin position="1"/>
        <end position="62"/>
    </location>
</feature>
<reference evidence="7" key="1">
    <citation type="submission" date="2025-08" db="UniProtKB">
        <authorList>
            <consortium name="RefSeq"/>
        </authorList>
    </citation>
    <scope>IDENTIFICATION</scope>
</reference>
<dbReference type="GeneID" id="107269132"/>
<evidence type="ECO:0000256" key="5">
    <source>
        <dbReference type="SAM" id="MobiDB-lite"/>
    </source>
</evidence>
<dbReference type="Pfam" id="PF04667">
    <property type="entry name" value="Endosulfine"/>
    <property type="match status" value="1"/>
</dbReference>
<dbReference type="AlphaFoldDB" id="A0AAJ7W2I3"/>
<dbReference type="PANTHER" id="PTHR10358:SF6">
    <property type="entry name" value="ENDOSULFINE, ISOFORM A"/>
    <property type="match status" value="1"/>
</dbReference>
<evidence type="ECO:0000256" key="1">
    <source>
        <dbReference type="ARBA" id="ARBA00010520"/>
    </source>
</evidence>
<feature type="region of interest" description="Disordered" evidence="5">
    <location>
        <begin position="125"/>
        <end position="144"/>
    </location>
</feature>
<feature type="compositionally biased region" description="Polar residues" evidence="5">
    <location>
        <begin position="221"/>
        <end position="237"/>
    </location>
</feature>
<keyword evidence="4" id="KW-0131">Cell cycle</keyword>
<dbReference type="GO" id="GO:0004864">
    <property type="term" value="F:protein phosphatase inhibitor activity"/>
    <property type="evidence" value="ECO:0007669"/>
    <property type="project" value="UniProtKB-KW"/>
</dbReference>
<feature type="compositionally biased region" description="Polar residues" evidence="5">
    <location>
        <begin position="21"/>
        <end position="30"/>
    </location>
</feature>
<organism evidence="6 7">
    <name type="scientific">Cephus cinctus</name>
    <name type="common">Wheat stem sawfly</name>
    <dbReference type="NCBI Taxonomy" id="211228"/>
    <lineage>
        <taxon>Eukaryota</taxon>
        <taxon>Metazoa</taxon>
        <taxon>Ecdysozoa</taxon>
        <taxon>Arthropoda</taxon>
        <taxon>Hexapoda</taxon>
        <taxon>Insecta</taxon>
        <taxon>Pterygota</taxon>
        <taxon>Neoptera</taxon>
        <taxon>Endopterygota</taxon>
        <taxon>Hymenoptera</taxon>
        <taxon>Cephoidea</taxon>
        <taxon>Cephidae</taxon>
        <taxon>Cephus</taxon>
    </lineage>
</organism>
<name>A0AAJ7W2I3_CEPCN</name>
<dbReference type="Proteomes" id="UP000694920">
    <property type="component" value="Unplaced"/>
</dbReference>
<protein>
    <submittedName>
        <fullName evidence="7">Uncharacterized protein LOC107269132 isoform X3</fullName>
    </submittedName>
</protein>
<keyword evidence="4" id="KW-0963">Cytoplasm</keyword>
<proteinExistence type="inferred from homology"/>
<keyword evidence="3 4" id="KW-0650">Protein phosphatase inhibitor</keyword>